<dbReference type="GO" id="GO:0005886">
    <property type="term" value="C:plasma membrane"/>
    <property type="evidence" value="ECO:0007669"/>
    <property type="project" value="UniProtKB-SubCell"/>
</dbReference>
<proteinExistence type="inferred from homology"/>
<evidence type="ECO:0000256" key="1">
    <source>
        <dbReference type="ARBA" id="ARBA00004127"/>
    </source>
</evidence>
<dbReference type="Proteomes" id="UP000800092">
    <property type="component" value="Unassembled WGS sequence"/>
</dbReference>
<evidence type="ECO:0000256" key="2">
    <source>
        <dbReference type="ARBA" id="ARBA00010892"/>
    </source>
</evidence>
<keyword evidence="7 8" id="KW-0472">Membrane</keyword>
<evidence type="ECO:0000256" key="4">
    <source>
        <dbReference type="ARBA" id="ARBA00022596"/>
    </source>
</evidence>
<feature type="transmembrane region" description="Helical" evidence="8">
    <location>
        <begin position="46"/>
        <end position="68"/>
    </location>
</feature>
<dbReference type="GO" id="GO:0015099">
    <property type="term" value="F:nickel cation transmembrane transporter activity"/>
    <property type="evidence" value="ECO:0007669"/>
    <property type="project" value="UniProtKB-UniRule"/>
</dbReference>
<evidence type="ECO:0000256" key="5">
    <source>
        <dbReference type="ARBA" id="ARBA00022692"/>
    </source>
</evidence>
<keyword evidence="10" id="KW-1185">Reference proteome</keyword>
<keyword evidence="5 8" id="KW-0812">Transmembrane</keyword>
<feature type="transmembrane region" description="Helical" evidence="8">
    <location>
        <begin position="158"/>
        <end position="180"/>
    </location>
</feature>
<feature type="transmembrane region" description="Helical" evidence="8">
    <location>
        <begin position="115"/>
        <end position="138"/>
    </location>
</feature>
<keyword evidence="6 8" id="KW-1133">Transmembrane helix</keyword>
<dbReference type="PANTHER" id="PTHR31611">
    <property type="entry name" value="HIGH-AFFINITY NICKEL TRANSPORT PROTEIN NIC1"/>
    <property type="match status" value="1"/>
</dbReference>
<comment type="similarity">
    <text evidence="2 8">Belongs to the NiCoT transporter (TC 2.A.52) family.</text>
</comment>
<dbReference type="AlphaFoldDB" id="A0A6A6H3U3"/>
<protein>
    <recommendedName>
        <fullName evidence="8">Nickel/cobalt efflux system</fullName>
    </recommendedName>
</protein>
<dbReference type="InterPro" id="IPR004688">
    <property type="entry name" value="Ni/Co_transpt"/>
</dbReference>
<evidence type="ECO:0000256" key="6">
    <source>
        <dbReference type="ARBA" id="ARBA00022989"/>
    </source>
</evidence>
<feature type="transmembrane region" description="Helical" evidence="8">
    <location>
        <begin position="346"/>
        <end position="369"/>
    </location>
</feature>
<comment type="subcellular location">
    <subcellularLocation>
        <location evidence="8">Cell membrane</location>
        <topology evidence="8">Multi-pass membrane protein</topology>
    </subcellularLocation>
    <subcellularLocation>
        <location evidence="1">Endomembrane system</location>
        <topology evidence="1">Multi-pass membrane protein</topology>
    </subcellularLocation>
</comment>
<dbReference type="EMBL" id="ML991813">
    <property type="protein sequence ID" value="KAF2232662.1"/>
    <property type="molecule type" value="Genomic_DNA"/>
</dbReference>
<dbReference type="InterPro" id="IPR011541">
    <property type="entry name" value="Ni/Co_transpt_high_affinity"/>
</dbReference>
<dbReference type="OrthoDB" id="5197598at2759"/>
<evidence type="ECO:0000256" key="3">
    <source>
        <dbReference type="ARBA" id="ARBA00022448"/>
    </source>
</evidence>
<dbReference type="Pfam" id="PF03824">
    <property type="entry name" value="NicO"/>
    <property type="match status" value="1"/>
</dbReference>
<feature type="transmembrane region" description="Helical" evidence="8">
    <location>
        <begin position="300"/>
        <end position="326"/>
    </location>
</feature>
<evidence type="ECO:0000256" key="7">
    <source>
        <dbReference type="ARBA" id="ARBA00023136"/>
    </source>
</evidence>
<feature type="transmembrane region" description="Helical" evidence="8">
    <location>
        <begin position="259"/>
        <end position="288"/>
    </location>
</feature>
<keyword evidence="3 8" id="KW-0813">Transport</keyword>
<name>A0A6A6H3U3_VIRVR</name>
<accession>A0A6A6H3U3</accession>
<gene>
    <name evidence="9" type="ORF">EV356DRAFT_240077</name>
</gene>
<evidence type="ECO:0000313" key="10">
    <source>
        <dbReference type="Proteomes" id="UP000800092"/>
    </source>
</evidence>
<organism evidence="9 10">
    <name type="scientific">Viridothelium virens</name>
    <name type="common">Speckled blister lichen</name>
    <name type="synonym">Trypethelium virens</name>
    <dbReference type="NCBI Taxonomy" id="1048519"/>
    <lineage>
        <taxon>Eukaryota</taxon>
        <taxon>Fungi</taxon>
        <taxon>Dikarya</taxon>
        <taxon>Ascomycota</taxon>
        <taxon>Pezizomycotina</taxon>
        <taxon>Dothideomycetes</taxon>
        <taxon>Dothideomycetes incertae sedis</taxon>
        <taxon>Trypetheliales</taxon>
        <taxon>Trypetheliaceae</taxon>
        <taxon>Viridothelium</taxon>
    </lineage>
</organism>
<evidence type="ECO:0000313" key="9">
    <source>
        <dbReference type="EMBL" id="KAF2232662.1"/>
    </source>
</evidence>
<evidence type="ECO:0000256" key="8">
    <source>
        <dbReference type="RuleBase" id="RU362101"/>
    </source>
</evidence>
<feature type="transmembrane region" description="Helical" evidence="8">
    <location>
        <begin position="225"/>
        <end position="247"/>
    </location>
</feature>
<keyword evidence="4" id="KW-0533">Nickel</keyword>
<dbReference type="GO" id="GO:0012505">
    <property type="term" value="C:endomembrane system"/>
    <property type="evidence" value="ECO:0007669"/>
    <property type="project" value="UniProtKB-SubCell"/>
</dbReference>
<reference evidence="9" key="1">
    <citation type="journal article" date="2020" name="Stud. Mycol.">
        <title>101 Dothideomycetes genomes: a test case for predicting lifestyles and emergence of pathogens.</title>
        <authorList>
            <person name="Haridas S."/>
            <person name="Albert R."/>
            <person name="Binder M."/>
            <person name="Bloem J."/>
            <person name="Labutti K."/>
            <person name="Salamov A."/>
            <person name="Andreopoulos B."/>
            <person name="Baker S."/>
            <person name="Barry K."/>
            <person name="Bills G."/>
            <person name="Bluhm B."/>
            <person name="Cannon C."/>
            <person name="Castanera R."/>
            <person name="Culley D."/>
            <person name="Daum C."/>
            <person name="Ezra D."/>
            <person name="Gonzalez J."/>
            <person name="Henrissat B."/>
            <person name="Kuo A."/>
            <person name="Liang C."/>
            <person name="Lipzen A."/>
            <person name="Lutzoni F."/>
            <person name="Magnuson J."/>
            <person name="Mondo S."/>
            <person name="Nolan M."/>
            <person name="Ohm R."/>
            <person name="Pangilinan J."/>
            <person name="Park H.-J."/>
            <person name="Ramirez L."/>
            <person name="Alfaro M."/>
            <person name="Sun H."/>
            <person name="Tritt A."/>
            <person name="Yoshinaga Y."/>
            <person name="Zwiers L.-H."/>
            <person name="Turgeon B."/>
            <person name="Goodwin S."/>
            <person name="Spatafora J."/>
            <person name="Crous P."/>
            <person name="Grigoriev I."/>
        </authorList>
    </citation>
    <scope>NUCLEOTIDE SEQUENCE</scope>
    <source>
        <strain evidence="9">Tuck. ex Michener</strain>
    </source>
</reference>
<sequence>MADANEAEYVRPVLPSHLSEPRSRLLKTLSVKAAAYHDKVPGIRKLPFSASAIIVALIAVNISVWIVVGIVLHFHTSLISTAVLSYTLGLRHALDADHISAIDLMTRRLVASGRPSATVGLFFSIGHSTIVIVTSIVVAATASAVSKKFGAFSQVGGIIGTAVSAAFLIILGLMNAYILYKLVIQLQRVIDMHPDGEESFKIQGTGCLFQIFKKLFKLIDRPWKMYPLGVLFGLGFDTSSEIALLGISSIEASRGTSIWLILIFPCLFTAGMALLDTMDGALMMALYCSANLATDKIATLYYGCILTAITVIVAIVIGTIQLLSLIDSIASPDGKFWKGVEVAGDHYDIIGGCICASFAILGVLSILCYRPWRRRIDRARSRRHRAPAPEVADGDHAGGTDDMCLDLTDRTAPCNIGDDDRGQGDRSAAVE</sequence>
<dbReference type="PANTHER" id="PTHR31611:SF0">
    <property type="entry name" value="HIGH-AFFINITY NICKEL TRANSPORT PROTEIN NIC1"/>
    <property type="match status" value="1"/>
</dbReference>